<dbReference type="RefSeq" id="WP_344602433.1">
    <property type="nucleotide sequence ID" value="NZ_BAAAHE010000008.1"/>
</dbReference>
<comment type="caution">
    <text evidence="3">The sequence shown here is derived from an EMBL/GenBank/DDBJ whole genome shotgun (WGS) entry which is preliminary data.</text>
</comment>
<dbReference type="Proteomes" id="UP001500957">
    <property type="component" value="Unassembled WGS sequence"/>
</dbReference>
<dbReference type="EMBL" id="BAAAHE010000008">
    <property type="protein sequence ID" value="GAA0610640.1"/>
    <property type="molecule type" value="Genomic_DNA"/>
</dbReference>
<keyword evidence="4" id="KW-1185">Reference proteome</keyword>
<dbReference type="SUPFAM" id="SSF53474">
    <property type="entry name" value="alpha/beta-Hydrolases"/>
    <property type="match status" value="1"/>
</dbReference>
<organism evidence="3 4">
    <name type="scientific">Sporichthya brevicatena</name>
    <dbReference type="NCBI Taxonomy" id="171442"/>
    <lineage>
        <taxon>Bacteria</taxon>
        <taxon>Bacillati</taxon>
        <taxon>Actinomycetota</taxon>
        <taxon>Actinomycetes</taxon>
        <taxon>Sporichthyales</taxon>
        <taxon>Sporichthyaceae</taxon>
        <taxon>Sporichthya</taxon>
    </lineage>
</organism>
<proteinExistence type="predicted"/>
<dbReference type="InterPro" id="IPR029058">
    <property type="entry name" value="AB_hydrolase_fold"/>
</dbReference>
<gene>
    <name evidence="3" type="ORF">GCM10009547_10850</name>
</gene>
<keyword evidence="2" id="KW-0732">Signal</keyword>
<evidence type="ECO:0000313" key="3">
    <source>
        <dbReference type="EMBL" id="GAA0610640.1"/>
    </source>
</evidence>
<feature type="region of interest" description="Disordered" evidence="1">
    <location>
        <begin position="680"/>
        <end position="706"/>
    </location>
</feature>
<name>A0ABN1GG53_9ACTN</name>
<accession>A0ABN1GG53</accession>
<reference evidence="3 4" key="1">
    <citation type="journal article" date="2019" name="Int. J. Syst. Evol. Microbiol.">
        <title>The Global Catalogue of Microorganisms (GCM) 10K type strain sequencing project: providing services to taxonomists for standard genome sequencing and annotation.</title>
        <authorList>
            <consortium name="The Broad Institute Genomics Platform"/>
            <consortium name="The Broad Institute Genome Sequencing Center for Infectious Disease"/>
            <person name="Wu L."/>
            <person name="Ma J."/>
        </authorList>
    </citation>
    <scope>NUCLEOTIDE SEQUENCE [LARGE SCALE GENOMIC DNA]</scope>
    <source>
        <strain evidence="3 4">JCM 10671</strain>
    </source>
</reference>
<evidence type="ECO:0000256" key="1">
    <source>
        <dbReference type="SAM" id="MobiDB-lite"/>
    </source>
</evidence>
<dbReference type="Gene3D" id="3.40.50.1820">
    <property type="entry name" value="alpha/beta hydrolase"/>
    <property type="match status" value="1"/>
</dbReference>
<sequence>MTLFRRTTTPRRWRRPLGVAVAATLAMPLVTIAAPETATAAPPRQVPCGQVELAPVLKTDVTDTGQPIQQKADRRGVYVPIIMVPDYHGRAKHDDSRTGDFSHPIDMGAGGPAPAAPRASLIGQLQQIPGAAVYTFDYRASAGNWVDDPGIGPALGDAIDCVTSALGQKAILITHGVGGLAARWAVGGQVEGRDRGSQVTTVIGYGSPQTGSQLAELLNTGVGATASEPRTVLRLLVSACRALKPAVFTEQAPCGFLPVQAGAFARAGGEAFRGQSPQHLALRPYPNTVRVHAFAGDVVVNATNLGWFGLKPFRANDIPLGDLVSSTASTTIQALSQLRASCRFTLDAFGTPAQSAGIRLAEIGAQGAAWPFPSTIRPCFAPSLPRVSQFADRIRELLTNEIRNRQPLDLRELESLAVPSVCGHPAGTLAGGRLPGIAPGNGEVALASTLYPDRFQDFTTFGDLTGDGVADTVAVLKCSTAAGPGADVVVAYDSGARLLGSINLADVTGRPINEIYNVQVSRGQAIMRWRTTEEPSTVETVVDAEASFTFDSNLGLRAGALKSFNVTGPVGKLLEKIRAGRSGAEVRKLAPPEIISAMIAAHRQTPFGEATCYGPSTAPNSNWPEQALDDFDDWPPQDGLQHGDRFCLIALPDGHYALLGMVHTGFSTWRAVEFRLPERRSTPGGGGLFPGGNDDDDGPGGIGPLF</sequence>
<protein>
    <submittedName>
        <fullName evidence="3">Uncharacterized protein</fullName>
    </submittedName>
</protein>
<evidence type="ECO:0000313" key="4">
    <source>
        <dbReference type="Proteomes" id="UP001500957"/>
    </source>
</evidence>
<feature type="signal peptide" evidence="2">
    <location>
        <begin position="1"/>
        <end position="33"/>
    </location>
</feature>
<evidence type="ECO:0000256" key="2">
    <source>
        <dbReference type="SAM" id="SignalP"/>
    </source>
</evidence>
<feature type="chain" id="PRO_5046294609" evidence="2">
    <location>
        <begin position="34"/>
        <end position="706"/>
    </location>
</feature>